<accession>A0A1H9BRF2</accession>
<feature type="domain" description="Response regulatory" evidence="2">
    <location>
        <begin position="2"/>
        <end position="117"/>
    </location>
</feature>
<dbReference type="PROSITE" id="PS50110">
    <property type="entry name" value="RESPONSE_REGULATORY"/>
    <property type="match status" value="1"/>
</dbReference>
<evidence type="ECO:0000259" key="3">
    <source>
        <dbReference type="PROSITE" id="PS51833"/>
    </source>
</evidence>
<sequence>MKVLFVDDEPHVLEGIERSLFTLDCDWDVQFASSGAAALKRLEDWSADIVVSDMRMPGMDGAELLTRVKQRWPDTLRVILSGYTEQEAAFRAMHVSHQFLAKPCQGGDLVEALNRLIIMRDLVPSRQLREMLGAIAELPPSPRIYLRLRHLLEQDSSGTGIIASVMEQDPALSSTVLKLANSTFFRRSHPIVSVHAAVMRLGVSLLHNLVLTAECYPPQPGVDVEQLRERSLLASLLVRKLAPSGIDVECCVSAALLAHVSALLPKVVQAAQDEGGAVSPAQIAAYLLGIWGLPLPIVYTVARHQRPLEHEPQRFGAIGVVHAAIALADSSEPDFAYLEQVGMAAQWPSWLQIVEVLRHDQQA</sequence>
<organism evidence="4 5">
    <name type="scientific">Solimonas aquatica</name>
    <dbReference type="NCBI Taxonomy" id="489703"/>
    <lineage>
        <taxon>Bacteria</taxon>
        <taxon>Pseudomonadati</taxon>
        <taxon>Pseudomonadota</taxon>
        <taxon>Gammaproteobacteria</taxon>
        <taxon>Nevskiales</taxon>
        <taxon>Nevskiaceae</taxon>
        <taxon>Solimonas</taxon>
    </lineage>
</organism>
<feature type="domain" description="HDOD" evidence="3">
    <location>
        <begin position="138"/>
        <end position="307"/>
    </location>
</feature>
<dbReference type="InterPro" id="IPR013976">
    <property type="entry name" value="HDOD"/>
</dbReference>
<dbReference type="InterPro" id="IPR014626">
    <property type="entry name" value="Sig_transdc_resp-reg_put"/>
</dbReference>
<dbReference type="Pfam" id="PF00072">
    <property type="entry name" value="Response_reg"/>
    <property type="match status" value="1"/>
</dbReference>
<gene>
    <name evidence="4" type="ORF">SAMN04488038_102194</name>
</gene>
<evidence type="ECO:0000256" key="1">
    <source>
        <dbReference type="PROSITE-ProRule" id="PRU00169"/>
    </source>
</evidence>
<dbReference type="STRING" id="489703.SAMN04488038_102194"/>
<proteinExistence type="predicted"/>
<dbReference type="PROSITE" id="PS51833">
    <property type="entry name" value="HDOD"/>
    <property type="match status" value="1"/>
</dbReference>
<dbReference type="SUPFAM" id="SSF52172">
    <property type="entry name" value="CheY-like"/>
    <property type="match status" value="1"/>
</dbReference>
<dbReference type="Gene3D" id="1.10.3210.10">
    <property type="entry name" value="Hypothetical protein af1432"/>
    <property type="match status" value="1"/>
</dbReference>
<protein>
    <submittedName>
        <fullName evidence="4">Response regulator receiver domain-containing protein</fullName>
    </submittedName>
</protein>
<dbReference type="Proteomes" id="UP000199233">
    <property type="component" value="Unassembled WGS sequence"/>
</dbReference>
<evidence type="ECO:0000313" key="4">
    <source>
        <dbReference type="EMBL" id="SEP91554.1"/>
    </source>
</evidence>
<name>A0A1H9BRF2_9GAMM</name>
<reference evidence="4 5" key="1">
    <citation type="submission" date="2016-10" db="EMBL/GenBank/DDBJ databases">
        <authorList>
            <person name="de Groot N.N."/>
        </authorList>
    </citation>
    <scope>NUCLEOTIDE SEQUENCE [LARGE SCALE GENOMIC DNA]</scope>
    <source>
        <strain evidence="4 5">DSM 25927</strain>
    </source>
</reference>
<dbReference type="OrthoDB" id="5755654at2"/>
<dbReference type="RefSeq" id="WP_093282155.1">
    <property type="nucleotide sequence ID" value="NZ_FOFS01000002.1"/>
</dbReference>
<dbReference type="InterPro" id="IPR011006">
    <property type="entry name" value="CheY-like_superfamily"/>
</dbReference>
<dbReference type="SUPFAM" id="SSF109604">
    <property type="entry name" value="HD-domain/PDEase-like"/>
    <property type="match status" value="1"/>
</dbReference>
<dbReference type="GO" id="GO:0000160">
    <property type="term" value="P:phosphorelay signal transduction system"/>
    <property type="evidence" value="ECO:0007669"/>
    <property type="project" value="InterPro"/>
</dbReference>
<keyword evidence="1" id="KW-0597">Phosphoprotein</keyword>
<feature type="modified residue" description="4-aspartylphosphate" evidence="1">
    <location>
        <position position="53"/>
    </location>
</feature>
<dbReference type="InterPro" id="IPR052340">
    <property type="entry name" value="RNase_Y/CdgJ"/>
</dbReference>
<dbReference type="PIRSF" id="PIRSF036883">
    <property type="entry name" value="RR_HD-GYP_mod"/>
    <property type="match status" value="1"/>
</dbReference>
<dbReference type="InterPro" id="IPR001789">
    <property type="entry name" value="Sig_transdc_resp-reg_receiver"/>
</dbReference>
<keyword evidence="5" id="KW-1185">Reference proteome</keyword>
<evidence type="ECO:0000313" key="5">
    <source>
        <dbReference type="Proteomes" id="UP000199233"/>
    </source>
</evidence>
<dbReference type="PANTHER" id="PTHR33525">
    <property type="match status" value="1"/>
</dbReference>
<dbReference type="Gene3D" id="3.40.50.2300">
    <property type="match status" value="1"/>
</dbReference>
<dbReference type="PANTHER" id="PTHR33525:SF6">
    <property type="entry name" value="HDOD DOMAIN-CONTAINING PROTEIN"/>
    <property type="match status" value="1"/>
</dbReference>
<dbReference type="SMART" id="SM00448">
    <property type="entry name" value="REC"/>
    <property type="match status" value="1"/>
</dbReference>
<dbReference type="CDD" id="cd17569">
    <property type="entry name" value="REC_HupR-like"/>
    <property type="match status" value="1"/>
</dbReference>
<dbReference type="AlphaFoldDB" id="A0A1H9BRF2"/>
<dbReference type="EMBL" id="FOFS01000002">
    <property type="protein sequence ID" value="SEP91554.1"/>
    <property type="molecule type" value="Genomic_DNA"/>
</dbReference>
<evidence type="ECO:0000259" key="2">
    <source>
        <dbReference type="PROSITE" id="PS50110"/>
    </source>
</evidence>
<dbReference type="Pfam" id="PF08668">
    <property type="entry name" value="HDOD"/>
    <property type="match status" value="1"/>
</dbReference>